<accession>A0A9X0A0Z1</accession>
<gene>
    <name evidence="3" type="ORF">OS493_022392</name>
</gene>
<reference evidence="3" key="1">
    <citation type="submission" date="2023-01" db="EMBL/GenBank/DDBJ databases">
        <title>Genome assembly of the deep-sea coral Lophelia pertusa.</title>
        <authorList>
            <person name="Herrera S."/>
            <person name="Cordes E."/>
        </authorList>
    </citation>
    <scope>NUCLEOTIDE SEQUENCE</scope>
    <source>
        <strain evidence="3">USNM1676648</strain>
        <tissue evidence="3">Polyp</tissue>
    </source>
</reference>
<keyword evidence="1" id="KW-0472">Membrane</keyword>
<keyword evidence="1" id="KW-0812">Transmembrane</keyword>
<protein>
    <submittedName>
        <fullName evidence="3">Uncharacterized protein</fullName>
    </submittedName>
</protein>
<keyword evidence="1" id="KW-1133">Transmembrane helix</keyword>
<evidence type="ECO:0000256" key="1">
    <source>
        <dbReference type="SAM" id="Phobius"/>
    </source>
</evidence>
<keyword evidence="4" id="KW-1185">Reference proteome</keyword>
<dbReference type="EMBL" id="MU825411">
    <property type="protein sequence ID" value="KAJ7390833.1"/>
    <property type="molecule type" value="Genomic_DNA"/>
</dbReference>
<proteinExistence type="predicted"/>
<name>A0A9X0A0Z1_9CNID</name>
<feature type="signal peptide" evidence="2">
    <location>
        <begin position="1"/>
        <end position="24"/>
    </location>
</feature>
<keyword evidence="2" id="KW-0732">Signal</keyword>
<evidence type="ECO:0000313" key="4">
    <source>
        <dbReference type="Proteomes" id="UP001163046"/>
    </source>
</evidence>
<organism evidence="3 4">
    <name type="scientific">Desmophyllum pertusum</name>
    <dbReference type="NCBI Taxonomy" id="174260"/>
    <lineage>
        <taxon>Eukaryota</taxon>
        <taxon>Metazoa</taxon>
        <taxon>Cnidaria</taxon>
        <taxon>Anthozoa</taxon>
        <taxon>Hexacorallia</taxon>
        <taxon>Scleractinia</taxon>
        <taxon>Caryophylliina</taxon>
        <taxon>Caryophylliidae</taxon>
        <taxon>Desmophyllum</taxon>
    </lineage>
</organism>
<sequence length="138" mass="15598">MDRYTVHVALVSFLLVTLSCNCEGTVGSEADYKTLGTLCISILILFIAWLIVLILIILYYWRHVSRTRPNRNAVSHEAQLDAPEMTEWDSVQGAFTVQSHVVPTLTRCNRSTQTEPLLIETLVTPERPSHHLPPINTK</sequence>
<evidence type="ECO:0000256" key="2">
    <source>
        <dbReference type="SAM" id="SignalP"/>
    </source>
</evidence>
<dbReference type="Proteomes" id="UP001163046">
    <property type="component" value="Unassembled WGS sequence"/>
</dbReference>
<evidence type="ECO:0000313" key="3">
    <source>
        <dbReference type="EMBL" id="KAJ7390833.1"/>
    </source>
</evidence>
<dbReference type="OrthoDB" id="5978620at2759"/>
<comment type="caution">
    <text evidence="3">The sequence shown here is derived from an EMBL/GenBank/DDBJ whole genome shotgun (WGS) entry which is preliminary data.</text>
</comment>
<dbReference type="PROSITE" id="PS51257">
    <property type="entry name" value="PROKAR_LIPOPROTEIN"/>
    <property type="match status" value="1"/>
</dbReference>
<dbReference type="AlphaFoldDB" id="A0A9X0A0Z1"/>
<feature type="chain" id="PRO_5040773155" evidence="2">
    <location>
        <begin position="25"/>
        <end position="138"/>
    </location>
</feature>
<feature type="transmembrane region" description="Helical" evidence="1">
    <location>
        <begin position="38"/>
        <end position="61"/>
    </location>
</feature>